<dbReference type="InterPro" id="IPR000600">
    <property type="entry name" value="ROK"/>
</dbReference>
<dbReference type="SUPFAM" id="SSF46785">
    <property type="entry name" value="Winged helix' DNA-binding domain"/>
    <property type="match status" value="1"/>
</dbReference>
<organism evidence="2 3">
    <name type="scientific">Micromonospora inositola</name>
    <dbReference type="NCBI Taxonomy" id="47865"/>
    <lineage>
        <taxon>Bacteria</taxon>
        <taxon>Bacillati</taxon>
        <taxon>Actinomycetota</taxon>
        <taxon>Actinomycetes</taxon>
        <taxon>Micromonosporales</taxon>
        <taxon>Micromonosporaceae</taxon>
        <taxon>Micromonospora</taxon>
    </lineage>
</organism>
<evidence type="ECO:0000313" key="3">
    <source>
        <dbReference type="Proteomes" id="UP000198221"/>
    </source>
</evidence>
<name>A0A1C5JRX5_9ACTN</name>
<dbReference type="Gene3D" id="1.10.10.10">
    <property type="entry name" value="Winged helix-like DNA-binding domain superfamily/Winged helix DNA-binding domain"/>
    <property type="match status" value="1"/>
</dbReference>
<dbReference type="RefSeq" id="WP_089014668.1">
    <property type="nucleotide sequence ID" value="NZ_LT607754.1"/>
</dbReference>
<dbReference type="GO" id="GO:0016301">
    <property type="term" value="F:kinase activity"/>
    <property type="evidence" value="ECO:0007669"/>
    <property type="project" value="UniProtKB-KW"/>
</dbReference>
<dbReference type="EMBL" id="LT607754">
    <property type="protein sequence ID" value="SCG73324.1"/>
    <property type="molecule type" value="Genomic_DNA"/>
</dbReference>
<dbReference type="AlphaFoldDB" id="A0A1C5JRX5"/>
<gene>
    <name evidence="2" type="ORF">GA0070613_5285</name>
</gene>
<dbReference type="Pfam" id="PF00480">
    <property type="entry name" value="ROK"/>
    <property type="match status" value="1"/>
</dbReference>
<dbReference type="Proteomes" id="UP000198221">
    <property type="component" value="Chromosome I"/>
</dbReference>
<keyword evidence="2" id="KW-0808">Transferase</keyword>
<sequence>MASSTRQRADAARWHTASQVLAVVRRRPGITRAAMARELHLASGFATEITARMRQLRLLTEAPAPISGRGRPTTVLQPHHDGPVVLAVDLRQEDWRHAVATVDGMLHEAQRHTHRRRQPTAVLREIRHAVDRARARYGERLRAVSLAVAATLHDQHLVQASTLGWGPVDLSSITGDAIVPLLVGNDATLAGVAEARTGAATTAGTALHLIVEVGIGGTLTIDGQPVLGAHGAAGEYGHLPFGDRRLRCPCGARGCWDLDVDGRALARHLGEPAPADPRSYARHVLHRTANDPRARQAVSTVAQSLAAGIAGLANIHDPDLITLGGLGPAIRNTASAAFDAAYTDGLMTFHRAQSPPVVDAAHGDQGPLHGAALLGLDHCTSETALAEWAAHL</sequence>
<protein>
    <submittedName>
        <fullName evidence="2">Sugar kinase of the NBD/HSP70 family, may contain an N-terminal HTH domain</fullName>
    </submittedName>
</protein>
<dbReference type="PANTHER" id="PTHR18964:SF149">
    <property type="entry name" value="BIFUNCTIONAL UDP-N-ACETYLGLUCOSAMINE 2-EPIMERASE_N-ACETYLMANNOSAMINE KINASE"/>
    <property type="match status" value="1"/>
</dbReference>
<proteinExistence type="inferred from homology"/>
<dbReference type="InterPro" id="IPR036388">
    <property type="entry name" value="WH-like_DNA-bd_sf"/>
</dbReference>
<dbReference type="SUPFAM" id="SSF53067">
    <property type="entry name" value="Actin-like ATPase domain"/>
    <property type="match status" value="1"/>
</dbReference>
<accession>A0A1C5JRX5</accession>
<evidence type="ECO:0000256" key="1">
    <source>
        <dbReference type="ARBA" id="ARBA00006479"/>
    </source>
</evidence>
<dbReference type="InterPro" id="IPR036390">
    <property type="entry name" value="WH_DNA-bd_sf"/>
</dbReference>
<dbReference type="PANTHER" id="PTHR18964">
    <property type="entry name" value="ROK (REPRESSOR, ORF, KINASE) FAMILY"/>
    <property type="match status" value="1"/>
</dbReference>
<keyword evidence="3" id="KW-1185">Reference proteome</keyword>
<reference evidence="3" key="1">
    <citation type="submission" date="2016-06" db="EMBL/GenBank/DDBJ databases">
        <authorList>
            <person name="Varghese N."/>
            <person name="Submissions Spin"/>
        </authorList>
    </citation>
    <scope>NUCLEOTIDE SEQUENCE [LARGE SCALE GENOMIC DNA]</scope>
    <source>
        <strain evidence="3">DSM 43819</strain>
    </source>
</reference>
<dbReference type="Gene3D" id="3.30.420.40">
    <property type="match status" value="2"/>
</dbReference>
<evidence type="ECO:0000313" key="2">
    <source>
        <dbReference type="EMBL" id="SCG73324.1"/>
    </source>
</evidence>
<dbReference type="InterPro" id="IPR043129">
    <property type="entry name" value="ATPase_NBD"/>
</dbReference>
<comment type="similarity">
    <text evidence="1">Belongs to the ROK (NagC/XylR) family.</text>
</comment>
<dbReference type="OrthoDB" id="9810372at2"/>
<keyword evidence="2" id="KW-0418">Kinase</keyword>